<evidence type="ECO:0000256" key="1">
    <source>
        <dbReference type="ARBA" id="ARBA00004127"/>
    </source>
</evidence>
<evidence type="ECO:0000256" key="4">
    <source>
        <dbReference type="ARBA" id="ARBA00022692"/>
    </source>
</evidence>
<evidence type="ECO:0000256" key="5">
    <source>
        <dbReference type="ARBA" id="ARBA00022737"/>
    </source>
</evidence>
<reference evidence="10 11" key="1">
    <citation type="submission" date="2020-04" db="EMBL/GenBank/DDBJ databases">
        <authorList>
            <person name="Laetsch R D."/>
            <person name="Stevens L."/>
            <person name="Kumar S."/>
            <person name="Blaxter L. M."/>
        </authorList>
    </citation>
    <scope>NUCLEOTIDE SEQUENCE [LARGE SCALE GENOMIC DNA]</scope>
</reference>
<feature type="transmembrane region" description="Helical" evidence="9">
    <location>
        <begin position="550"/>
        <end position="571"/>
    </location>
</feature>
<feature type="transmembrane region" description="Helical" evidence="9">
    <location>
        <begin position="378"/>
        <end position="397"/>
    </location>
</feature>
<evidence type="ECO:0000256" key="9">
    <source>
        <dbReference type="SAM" id="Phobius"/>
    </source>
</evidence>
<dbReference type="InterPro" id="IPR011701">
    <property type="entry name" value="MFS"/>
</dbReference>
<sequence length="646" mass="69955">MVGYHPEPINGQLPLTSAEYSEAGLLSGIVTRVIIQPLDVLKIRFQLQEEPIRGKTSGKYKGVLQSIFLIAREEGAAAFWKGHIPAQGLSAMYGLVQFSSFEWLSRQAGFYLPNDDQALRSSSDFACGALSGCLAMTAAMPLDVIRTRLVAQKSGSVVYTGTGHAIKYIWQKEGVAGYFRGWIPSVAQIAPYTGMQFSLYNFFMELWPFDEKESAASLTSGAMAGTVAKTILYPLDMVRHRLQMRGFERTGFGKTSDYNKGLLKTVAMVVRNEDWYGLFKGLWPSQIKAAANSGCVLVSSHAAAMTASKLFFGVAADRSSNVKLLTMGSLGCATLSICLGFSSSCPQIIMIMLFIGGLQGAGWVPATKCIARWFNDSSYATMFSILGCASTLAGLLLPIFKHFYWRTIELNFGLAVIVMVAFARWLLRFDLQEVRNVDGDEKKANASAIGGVVKSTAIWHIALIYFFSMEMRTICETWIPLYLTDNQMSADGFQVAYELGGMIGTVASGLFLDGLSARIGVDTSRKFSGVLFSCLMMLCAIGVFEISSLATIFGFITGFLVNGSINIWCLIGSQCGNSSNAGACSAFISFVATSGSVFAGSPLANLIAHNGYGVFKLLLLAQILFVLSISALRLPLKMSSSKGKTE</sequence>
<name>A0A8S1F3A8_9PELO</name>
<dbReference type="SUPFAM" id="SSF103506">
    <property type="entry name" value="Mitochondrial carrier"/>
    <property type="match status" value="1"/>
</dbReference>
<comment type="caution">
    <text evidence="10">The sequence shown here is derived from an EMBL/GenBank/DDBJ whole genome shotgun (WGS) entry which is preliminary data.</text>
</comment>
<keyword evidence="4 8" id="KW-0812">Transmembrane</keyword>
<evidence type="ECO:0000313" key="11">
    <source>
        <dbReference type="Proteomes" id="UP000494206"/>
    </source>
</evidence>
<dbReference type="SUPFAM" id="SSF103473">
    <property type="entry name" value="MFS general substrate transporter"/>
    <property type="match status" value="1"/>
</dbReference>
<dbReference type="PROSITE" id="PS50920">
    <property type="entry name" value="SOLCAR"/>
    <property type="match status" value="3"/>
</dbReference>
<dbReference type="InterPro" id="IPR036259">
    <property type="entry name" value="MFS_trans_sf"/>
</dbReference>
<dbReference type="Gene3D" id="1.50.40.10">
    <property type="entry name" value="Mitochondrial carrier domain"/>
    <property type="match status" value="1"/>
</dbReference>
<evidence type="ECO:0008006" key="12">
    <source>
        <dbReference type="Google" id="ProtNLM"/>
    </source>
</evidence>
<accession>A0A8S1F3A8</accession>
<comment type="subcellular location">
    <subcellularLocation>
        <location evidence="1">Endomembrane system</location>
        <topology evidence="1">Multi-pass membrane protein</topology>
    </subcellularLocation>
</comment>
<comment type="similarity">
    <text evidence="2">Belongs to the mitochondrial carrier (TC 2.A.29) family.</text>
</comment>
<feature type="transmembrane region" description="Helical" evidence="9">
    <location>
        <begin position="583"/>
        <end position="608"/>
    </location>
</feature>
<proteinExistence type="inferred from homology"/>
<dbReference type="Pfam" id="PF07690">
    <property type="entry name" value="MFS_1"/>
    <property type="match status" value="1"/>
</dbReference>
<protein>
    <recommendedName>
        <fullName evidence="12">Major facilitator superfamily (MFS) profile domain-containing protein</fullName>
    </recommendedName>
</protein>
<dbReference type="Gene3D" id="1.20.1250.20">
    <property type="entry name" value="MFS general substrate transporter like domains"/>
    <property type="match status" value="1"/>
</dbReference>
<feature type="transmembrane region" description="Helical" evidence="9">
    <location>
        <begin position="348"/>
        <end position="366"/>
    </location>
</feature>
<dbReference type="InterPro" id="IPR023395">
    <property type="entry name" value="MCP_dom_sf"/>
</dbReference>
<dbReference type="GO" id="GO:0061513">
    <property type="term" value="F:glucose 6-phosphate:phosphate antiporter activity"/>
    <property type="evidence" value="ECO:0007669"/>
    <property type="project" value="TreeGrafter"/>
</dbReference>
<dbReference type="EMBL" id="CADEPM010000005">
    <property type="protein sequence ID" value="CAB3406462.1"/>
    <property type="molecule type" value="Genomic_DNA"/>
</dbReference>
<keyword evidence="7 8" id="KW-0472">Membrane</keyword>
<feature type="transmembrane region" description="Helical" evidence="9">
    <location>
        <begin position="495"/>
        <end position="515"/>
    </location>
</feature>
<keyword evidence="6 9" id="KW-1133">Transmembrane helix</keyword>
<feature type="repeat" description="Solcar" evidence="8">
    <location>
        <begin position="212"/>
        <end position="306"/>
    </location>
</feature>
<keyword evidence="5" id="KW-0677">Repeat</keyword>
<feature type="transmembrane region" description="Helical" evidence="9">
    <location>
        <begin position="614"/>
        <end position="634"/>
    </location>
</feature>
<dbReference type="Proteomes" id="UP000494206">
    <property type="component" value="Unassembled WGS sequence"/>
</dbReference>
<feature type="transmembrane region" description="Helical" evidence="9">
    <location>
        <begin position="527"/>
        <end position="544"/>
    </location>
</feature>
<dbReference type="InterPro" id="IPR018108">
    <property type="entry name" value="MCP_transmembrane"/>
</dbReference>
<dbReference type="PRINTS" id="PR00926">
    <property type="entry name" value="MITOCARRIER"/>
</dbReference>
<dbReference type="OrthoDB" id="18574at2759"/>
<dbReference type="GO" id="GO:0035435">
    <property type="term" value="P:phosphate ion transmembrane transport"/>
    <property type="evidence" value="ECO:0007669"/>
    <property type="project" value="TreeGrafter"/>
</dbReference>
<feature type="repeat" description="Solcar" evidence="8">
    <location>
        <begin position="119"/>
        <end position="206"/>
    </location>
</feature>
<dbReference type="InterPro" id="IPR051337">
    <property type="entry name" value="OPA_Antiporter"/>
</dbReference>
<dbReference type="InterPro" id="IPR002067">
    <property type="entry name" value="MCP"/>
</dbReference>
<gene>
    <name evidence="10" type="ORF">CBOVIS_LOCUS8536</name>
</gene>
<feature type="transmembrane region" description="Helical" evidence="9">
    <location>
        <begin position="403"/>
        <end position="427"/>
    </location>
</feature>
<evidence type="ECO:0000256" key="2">
    <source>
        <dbReference type="ARBA" id="ARBA00006375"/>
    </source>
</evidence>
<organism evidence="10 11">
    <name type="scientific">Caenorhabditis bovis</name>
    <dbReference type="NCBI Taxonomy" id="2654633"/>
    <lineage>
        <taxon>Eukaryota</taxon>
        <taxon>Metazoa</taxon>
        <taxon>Ecdysozoa</taxon>
        <taxon>Nematoda</taxon>
        <taxon>Chromadorea</taxon>
        <taxon>Rhabditida</taxon>
        <taxon>Rhabditina</taxon>
        <taxon>Rhabditomorpha</taxon>
        <taxon>Rhabditoidea</taxon>
        <taxon>Rhabditidae</taxon>
        <taxon>Peloderinae</taxon>
        <taxon>Caenorhabditis</taxon>
    </lineage>
</organism>
<evidence type="ECO:0000256" key="7">
    <source>
        <dbReference type="ARBA" id="ARBA00023136"/>
    </source>
</evidence>
<dbReference type="GO" id="GO:0005789">
    <property type="term" value="C:endoplasmic reticulum membrane"/>
    <property type="evidence" value="ECO:0007669"/>
    <property type="project" value="TreeGrafter"/>
</dbReference>
<evidence type="ECO:0000256" key="8">
    <source>
        <dbReference type="PROSITE-ProRule" id="PRU00282"/>
    </source>
</evidence>
<dbReference type="AlphaFoldDB" id="A0A8S1F3A8"/>
<feature type="transmembrane region" description="Helical" evidence="9">
    <location>
        <begin position="448"/>
        <end position="468"/>
    </location>
</feature>
<keyword evidence="11" id="KW-1185">Reference proteome</keyword>
<dbReference type="PANTHER" id="PTHR43826">
    <property type="entry name" value="GLUCOSE-6-PHOSPHATE EXCHANGER SLC37A4"/>
    <property type="match status" value="1"/>
</dbReference>
<evidence type="ECO:0000256" key="6">
    <source>
        <dbReference type="ARBA" id="ARBA00022989"/>
    </source>
</evidence>
<dbReference type="PANTHER" id="PTHR43826:SF3">
    <property type="entry name" value="GLUCOSE-6-PHOSPHATE EXCHANGER SLC37A4"/>
    <property type="match status" value="1"/>
</dbReference>
<feature type="repeat" description="Solcar" evidence="8">
    <location>
        <begin position="15"/>
        <end position="107"/>
    </location>
</feature>
<evidence type="ECO:0000256" key="3">
    <source>
        <dbReference type="ARBA" id="ARBA00022448"/>
    </source>
</evidence>
<evidence type="ECO:0000313" key="10">
    <source>
        <dbReference type="EMBL" id="CAB3406462.1"/>
    </source>
</evidence>
<keyword evidence="3" id="KW-0813">Transport</keyword>
<dbReference type="Pfam" id="PF00153">
    <property type="entry name" value="Mito_carr"/>
    <property type="match status" value="2"/>
</dbReference>